<feature type="signal peptide" evidence="3">
    <location>
        <begin position="1"/>
        <end position="22"/>
    </location>
</feature>
<feature type="region of interest" description="Disordered" evidence="1">
    <location>
        <begin position="815"/>
        <end position="838"/>
    </location>
</feature>
<protein>
    <submittedName>
        <fullName evidence="4">Uncharacterized protein</fullName>
    </submittedName>
</protein>
<keyword evidence="2" id="KW-0472">Membrane</keyword>
<name>A0A8X6GD68_TRICU</name>
<feature type="transmembrane region" description="Helical" evidence="2">
    <location>
        <begin position="627"/>
        <end position="645"/>
    </location>
</feature>
<feature type="region of interest" description="Disordered" evidence="1">
    <location>
        <begin position="353"/>
        <end position="373"/>
    </location>
</feature>
<reference evidence="4" key="1">
    <citation type="submission" date="2020-07" db="EMBL/GenBank/DDBJ databases">
        <title>Multicomponent nature underlies the extraordinary mechanical properties of spider dragline silk.</title>
        <authorList>
            <person name="Kono N."/>
            <person name="Nakamura H."/>
            <person name="Mori M."/>
            <person name="Yoshida Y."/>
            <person name="Ohtoshi R."/>
            <person name="Malay A.D."/>
            <person name="Moran D.A.P."/>
            <person name="Tomita M."/>
            <person name="Numata K."/>
            <person name="Arakawa K."/>
        </authorList>
    </citation>
    <scope>NUCLEOTIDE SEQUENCE</scope>
</reference>
<dbReference type="Proteomes" id="UP000887116">
    <property type="component" value="Unassembled WGS sequence"/>
</dbReference>
<feature type="region of interest" description="Disordered" evidence="1">
    <location>
        <begin position="253"/>
        <end position="284"/>
    </location>
</feature>
<feature type="chain" id="PRO_5036503210" evidence="3">
    <location>
        <begin position="23"/>
        <end position="854"/>
    </location>
</feature>
<dbReference type="EMBL" id="BMAO01005530">
    <property type="protein sequence ID" value="GFR01982.1"/>
    <property type="molecule type" value="Genomic_DNA"/>
</dbReference>
<feature type="compositionally biased region" description="Polar residues" evidence="1">
    <location>
        <begin position="258"/>
        <end position="276"/>
    </location>
</feature>
<evidence type="ECO:0000313" key="4">
    <source>
        <dbReference type="EMBL" id="GFR01982.1"/>
    </source>
</evidence>
<evidence type="ECO:0000313" key="5">
    <source>
        <dbReference type="Proteomes" id="UP000887116"/>
    </source>
</evidence>
<feature type="compositionally biased region" description="Polar residues" evidence="1">
    <location>
        <begin position="356"/>
        <end position="373"/>
    </location>
</feature>
<evidence type="ECO:0000256" key="1">
    <source>
        <dbReference type="SAM" id="MobiDB-lite"/>
    </source>
</evidence>
<comment type="caution">
    <text evidence="4">The sequence shown here is derived from an EMBL/GenBank/DDBJ whole genome shotgun (WGS) entry which is preliminary data.</text>
</comment>
<keyword evidence="3" id="KW-0732">Signal</keyword>
<accession>A0A8X6GD68</accession>
<keyword evidence="2" id="KW-0812">Transmembrane</keyword>
<gene>
    <name evidence="4" type="primary">AVEN_99524_1</name>
    <name evidence="4" type="ORF">TNCT_43581</name>
</gene>
<keyword evidence="5" id="KW-1185">Reference proteome</keyword>
<proteinExistence type="predicted"/>
<organism evidence="4 5">
    <name type="scientific">Trichonephila clavata</name>
    <name type="common">Joro spider</name>
    <name type="synonym">Nephila clavata</name>
    <dbReference type="NCBI Taxonomy" id="2740835"/>
    <lineage>
        <taxon>Eukaryota</taxon>
        <taxon>Metazoa</taxon>
        <taxon>Ecdysozoa</taxon>
        <taxon>Arthropoda</taxon>
        <taxon>Chelicerata</taxon>
        <taxon>Arachnida</taxon>
        <taxon>Araneae</taxon>
        <taxon>Araneomorphae</taxon>
        <taxon>Entelegynae</taxon>
        <taxon>Araneoidea</taxon>
        <taxon>Nephilidae</taxon>
        <taxon>Trichonephila</taxon>
    </lineage>
</organism>
<feature type="transmembrane region" description="Helical" evidence="2">
    <location>
        <begin position="583"/>
        <end position="607"/>
    </location>
</feature>
<evidence type="ECO:0000256" key="3">
    <source>
        <dbReference type="SAM" id="SignalP"/>
    </source>
</evidence>
<evidence type="ECO:0000256" key="2">
    <source>
        <dbReference type="SAM" id="Phobius"/>
    </source>
</evidence>
<dbReference type="AlphaFoldDB" id="A0A8X6GD68"/>
<dbReference type="OrthoDB" id="6431101at2759"/>
<sequence length="854" mass="97657">MITVVALFYVFLISFTFDEIESPVPQNFRVKRQISQDIEELQEKPARDFFHSKNKMQEGNGSLPSKNSKQTIFKRTTDLMSEPFSHKSQNKKANLRSSFYFSSSNRDRRYNGILDQSIKRDSMPIQITLSKYSQNRRNVSSEIHPELTVPIHETIPIYSTFPKYSKIVRNVSNESQLEPVIQAHGISRKNKFPTKSLKLVRNIHPLVLKQNITRMILTARRNLTEKLIYINTTESTYKQRILHERNITKGAGRRIPNLKSNTGIAGITSSPTTSVSIERPPSPDLPEEILNISSKIPQMSIKATTESSSIGAKFPNLTNKTRLHPVAFNKPFQHLNEQRKSNHSIDISSKIPELSTEATTENSSTGTGFSNLTNKTKLHPVALNKPFQHLTEQKSNHSIDVFLNAQNISSKIPEKSTKATTEDSFVGTNFPNLNKTHLHPVAFNKLFQHLNEQQKSNHSIDVSLNVQNISSKIPEKSTEATTKNSFIGIKLPNLTNEIRVQPVVFNNLFQHLSEQQKSNHSNVSFPDGFSTETDKTNSLGDSIQIFLFADFSLNTEPSKLRKNLMIVDWKEKLSEKSERLRKIGLVIMGLAGIIMFAIIITCTSFMVSKRRRKSTNTKTLNKKPNSLIGVNDTVGMIVLVVRHFLGNQRMNKKRRLNKKSQRRYNDLYLYDLNYELDQTKNNLRDKTELQYEKPKAIHSKTQFEFNEAKIKDPKFSKEVIHYSHQRTVERRVQKSESKNTICETRNVEMSVQKTTRIIRRRKKKRKKIDSNNLIKDNDEHLKSNSDFKPVQANNILPKISLVDTPASQEDYAQSASQEDYAQSASQEDYAQSVTKSQSAQRIMHNLLTGGLCTI</sequence>
<keyword evidence="2" id="KW-1133">Transmembrane helix</keyword>